<dbReference type="InterPro" id="IPR007197">
    <property type="entry name" value="rSAM"/>
</dbReference>
<proteinExistence type="inferred from homology"/>
<dbReference type="SFLD" id="SFLDG01070">
    <property type="entry name" value="PLP-dependent"/>
    <property type="match status" value="1"/>
</dbReference>
<evidence type="ECO:0000256" key="1">
    <source>
        <dbReference type="ARBA" id="ARBA00001933"/>
    </source>
</evidence>
<dbReference type="PANTHER" id="PTHR30538:SF0">
    <property type="entry name" value="L-LYSINE 2,3-AMINOMUTASE AQ_1632-RELATED"/>
    <property type="match status" value="1"/>
</dbReference>
<protein>
    <submittedName>
        <fullName evidence="10">Lysine 2,3-aminomutase</fullName>
    </submittedName>
</protein>
<keyword evidence="9" id="KW-0411">Iron-sulfur</keyword>
<keyword evidence="7" id="KW-0663">Pyridoxal phosphate</keyword>
<dbReference type="InterPro" id="IPR013785">
    <property type="entry name" value="Aldolase_TIM"/>
</dbReference>
<comment type="similarity">
    <text evidence="3">Belongs to the radical SAM superfamily. KamA family.</text>
</comment>
<keyword evidence="5" id="KW-0949">S-adenosyl-L-methionine</keyword>
<comment type="caution">
    <text evidence="10">The sequence shown here is derived from an EMBL/GenBank/DDBJ whole genome shotgun (WGS) entry which is preliminary data.</text>
</comment>
<name>A0A1D2QM88_9GAMM</name>
<dbReference type="AlphaFoldDB" id="A0A1D2QM88"/>
<keyword evidence="6" id="KW-0479">Metal-binding</keyword>
<evidence type="ECO:0000256" key="6">
    <source>
        <dbReference type="ARBA" id="ARBA00022723"/>
    </source>
</evidence>
<evidence type="ECO:0000256" key="7">
    <source>
        <dbReference type="ARBA" id="ARBA00022898"/>
    </source>
</evidence>
<evidence type="ECO:0000313" key="10">
    <source>
        <dbReference type="EMBL" id="ODS22698.1"/>
    </source>
</evidence>
<evidence type="ECO:0000256" key="5">
    <source>
        <dbReference type="ARBA" id="ARBA00022691"/>
    </source>
</evidence>
<reference evidence="10 11" key="1">
    <citation type="journal article" date="2016" name="Appl. Environ. Microbiol.">
        <title>Lack of Overt Genome Reduction in the Bryostatin-Producing Bryozoan Symbiont "Candidatus Endobugula sertula".</title>
        <authorList>
            <person name="Miller I.J."/>
            <person name="Vanee N."/>
            <person name="Fong S.S."/>
            <person name="Lim-Fong G.E."/>
            <person name="Kwan J.C."/>
        </authorList>
    </citation>
    <scope>NUCLEOTIDE SEQUENCE [LARGE SCALE GENOMIC DNA]</scope>
    <source>
        <strain evidence="10">AB1-4</strain>
    </source>
</reference>
<dbReference type="PANTHER" id="PTHR30538">
    <property type="entry name" value="LYSINE 2,3-AMINOMUTASE-RELATED"/>
    <property type="match status" value="1"/>
</dbReference>
<dbReference type="GO" id="GO:0003824">
    <property type="term" value="F:catalytic activity"/>
    <property type="evidence" value="ECO:0007669"/>
    <property type="project" value="InterPro"/>
</dbReference>
<evidence type="ECO:0000256" key="8">
    <source>
        <dbReference type="ARBA" id="ARBA00023004"/>
    </source>
</evidence>
<dbReference type="STRING" id="62101.AB835_12795"/>
<keyword evidence="4" id="KW-0004">4Fe-4S</keyword>
<dbReference type="EMBL" id="MDLC01000057">
    <property type="protein sequence ID" value="ODS22698.1"/>
    <property type="molecule type" value="Genomic_DNA"/>
</dbReference>
<dbReference type="SUPFAM" id="SSF102114">
    <property type="entry name" value="Radical SAM enzymes"/>
    <property type="match status" value="1"/>
</dbReference>
<dbReference type="GO" id="GO:0046872">
    <property type="term" value="F:metal ion binding"/>
    <property type="evidence" value="ECO:0007669"/>
    <property type="project" value="UniProtKB-KW"/>
</dbReference>
<gene>
    <name evidence="10" type="ORF">AB835_12795</name>
</gene>
<sequence>MSIQLIEHVNVDTSSDDITTIKIYTNKNLEKIPQIHHIPKQILFDIKVVSLVLPFRVNNYVLSELIDWKKVPNDPMFQLTFPNKDMLTSEHYEEIACAIRQNSSKPALDNIIKRIRTTLNPHPAGQLEKNIPMVDDKYLDGIQHKYDQTVLFFPAAGQTCHSYCTFCFRWAQFIDDYDLKIAAKEVEELMHYLRDKPFITDVLITGGDPMVMKARYIKAYLEPFLSEELDHIKNIRIGTKSLSFWPQRFVSDADADDLLELFKRVKEKGKNIALMAHYNHFKELDTPVAVQAIKRIQSTGVTIRSQGPLLKHINDDVETWAKLWQKQIALGIVPYYMFVERDTGAKKYFEVPLYKAWSIYQQAIQKVGGLSRTVRGPSMSTDPGKVEVLGTNKVNGEKVFILRFIQARDPDWAYRPFFAKYSETATWLNDLKPLEGNTFFFEQVMKVSSMYNRDMNRSK</sequence>
<evidence type="ECO:0000313" key="11">
    <source>
        <dbReference type="Proteomes" id="UP000242502"/>
    </source>
</evidence>
<dbReference type="CDD" id="cd01335">
    <property type="entry name" value="Radical_SAM"/>
    <property type="match status" value="1"/>
</dbReference>
<evidence type="ECO:0000256" key="4">
    <source>
        <dbReference type="ARBA" id="ARBA00022485"/>
    </source>
</evidence>
<evidence type="ECO:0000256" key="2">
    <source>
        <dbReference type="ARBA" id="ARBA00001966"/>
    </source>
</evidence>
<evidence type="ECO:0000256" key="3">
    <source>
        <dbReference type="ARBA" id="ARBA00008703"/>
    </source>
</evidence>
<comment type="cofactor">
    <cofactor evidence="2">
        <name>[4Fe-4S] cluster</name>
        <dbReference type="ChEBI" id="CHEBI:49883"/>
    </cofactor>
</comment>
<dbReference type="InterPro" id="IPR058240">
    <property type="entry name" value="rSAM_sf"/>
</dbReference>
<dbReference type="GO" id="GO:0051539">
    <property type="term" value="F:4 iron, 4 sulfur cluster binding"/>
    <property type="evidence" value="ECO:0007669"/>
    <property type="project" value="UniProtKB-KW"/>
</dbReference>
<keyword evidence="8" id="KW-0408">Iron</keyword>
<dbReference type="Proteomes" id="UP000242502">
    <property type="component" value="Unassembled WGS sequence"/>
</dbReference>
<dbReference type="InterPro" id="IPR003739">
    <property type="entry name" value="Lys_aminomutase/Glu_NH3_mut"/>
</dbReference>
<comment type="cofactor">
    <cofactor evidence="1">
        <name>pyridoxal 5'-phosphate</name>
        <dbReference type="ChEBI" id="CHEBI:597326"/>
    </cofactor>
</comment>
<dbReference type="SFLD" id="SFLDS00029">
    <property type="entry name" value="Radical_SAM"/>
    <property type="match status" value="1"/>
</dbReference>
<organism evidence="10 11">
    <name type="scientific">Candidatus Endobugula sertula</name>
    <name type="common">Bugula neritina bacterial symbiont</name>
    <dbReference type="NCBI Taxonomy" id="62101"/>
    <lineage>
        <taxon>Bacteria</taxon>
        <taxon>Pseudomonadati</taxon>
        <taxon>Pseudomonadota</taxon>
        <taxon>Gammaproteobacteria</taxon>
        <taxon>Cellvibrionales</taxon>
        <taxon>Cellvibrionaceae</taxon>
        <taxon>Candidatus Endobugula</taxon>
    </lineage>
</organism>
<accession>A0A1D2QM88</accession>
<evidence type="ECO:0000256" key="9">
    <source>
        <dbReference type="ARBA" id="ARBA00023014"/>
    </source>
</evidence>
<dbReference type="Gene3D" id="3.20.20.70">
    <property type="entry name" value="Aldolase class I"/>
    <property type="match status" value="1"/>
</dbReference>